<organism evidence="3 4">
    <name type="scientific">Microvirga subterranea</name>
    <dbReference type="NCBI Taxonomy" id="186651"/>
    <lineage>
        <taxon>Bacteria</taxon>
        <taxon>Pseudomonadati</taxon>
        <taxon>Pseudomonadota</taxon>
        <taxon>Alphaproteobacteria</taxon>
        <taxon>Hyphomicrobiales</taxon>
        <taxon>Methylobacteriaceae</taxon>
        <taxon>Microvirga</taxon>
    </lineage>
</organism>
<dbReference type="Gene3D" id="3.30.470.20">
    <property type="entry name" value="ATP-grasp fold, B domain"/>
    <property type="match status" value="1"/>
</dbReference>
<dbReference type="Proteomes" id="UP000254925">
    <property type="component" value="Unassembled WGS sequence"/>
</dbReference>
<evidence type="ECO:0000259" key="2">
    <source>
        <dbReference type="PROSITE" id="PS50975"/>
    </source>
</evidence>
<dbReference type="PROSITE" id="PS50975">
    <property type="entry name" value="ATP_GRASP"/>
    <property type="match status" value="1"/>
</dbReference>
<dbReference type="GO" id="GO:0016874">
    <property type="term" value="F:ligase activity"/>
    <property type="evidence" value="ECO:0007669"/>
    <property type="project" value="UniProtKB-KW"/>
</dbReference>
<feature type="domain" description="ATP-grasp" evidence="2">
    <location>
        <begin position="130"/>
        <end position="323"/>
    </location>
</feature>
<evidence type="ECO:0000313" key="3">
    <source>
        <dbReference type="EMBL" id="RDI60005.1"/>
    </source>
</evidence>
<keyword evidence="1" id="KW-0067">ATP-binding</keyword>
<evidence type="ECO:0000313" key="4">
    <source>
        <dbReference type="Proteomes" id="UP000254925"/>
    </source>
</evidence>
<accession>A0A370HP49</accession>
<keyword evidence="4" id="KW-1185">Reference proteome</keyword>
<keyword evidence="3" id="KW-0436">Ligase</keyword>
<gene>
    <name evidence="3" type="ORF">DES45_103263</name>
</gene>
<dbReference type="AlphaFoldDB" id="A0A370HP49"/>
<keyword evidence="1" id="KW-0547">Nucleotide-binding</keyword>
<dbReference type="GO" id="GO:0046872">
    <property type="term" value="F:metal ion binding"/>
    <property type="evidence" value="ECO:0007669"/>
    <property type="project" value="InterPro"/>
</dbReference>
<name>A0A370HP49_9HYPH</name>
<proteinExistence type="predicted"/>
<reference evidence="3 4" key="1">
    <citation type="submission" date="2018-07" db="EMBL/GenBank/DDBJ databases">
        <title>Genomic Encyclopedia of Type Strains, Phase IV (KMG-IV): sequencing the most valuable type-strain genomes for metagenomic binning, comparative biology and taxonomic classification.</title>
        <authorList>
            <person name="Goeker M."/>
        </authorList>
    </citation>
    <scope>NUCLEOTIDE SEQUENCE [LARGE SCALE GENOMIC DNA]</scope>
    <source>
        <strain evidence="3 4">DSM 14364</strain>
    </source>
</reference>
<dbReference type="InterPro" id="IPR011761">
    <property type="entry name" value="ATP-grasp"/>
</dbReference>
<protein>
    <submittedName>
        <fullName evidence="3">Putative ATP-grasp superfamily ATP-dependent carboligase</fullName>
    </submittedName>
</protein>
<dbReference type="EMBL" id="QQBB01000003">
    <property type="protein sequence ID" value="RDI60005.1"/>
    <property type="molecule type" value="Genomic_DNA"/>
</dbReference>
<dbReference type="GO" id="GO:0005524">
    <property type="term" value="F:ATP binding"/>
    <property type="evidence" value="ECO:0007669"/>
    <property type="project" value="UniProtKB-UniRule"/>
</dbReference>
<sequence>MRVARHAGTGAVQTGRPEAIVLGGLVNGLSVVRSLAKAGIRPILVSNDRDLATRSRYVRPHLVPEYNETLVDELLRLRQELAFGPVLICAQDAPLLAISKYRERLAPHFKFQDFPPHEKLVELGHKDRFFQVAQEGRFPVPSTLLVRSHGDLSGISQLRLPLCVKQNGHSKIYERTFKKAYRVESHAEAQALCARILDVTGEVLVQEWIEGTNDSIYFSLCYMTRSKPVVFTGRKGRSWPPQIGVTASCWAAPEAAEELEDLTVRYFRHVGFTHGFCSMEFKRDQRDGRFLMVEPTVGRTNGQIEISALCGINLCHVAYCDLAGLPRPPLRLDPTHVWRDEFTDALAARMLGTDCAYPPRHRIHNAFWRWDDPFPALSAASDFAGRGFRRLGRAAGGLWPLNQLPSYQRIS</sequence>
<dbReference type="SUPFAM" id="SSF56059">
    <property type="entry name" value="Glutathione synthetase ATP-binding domain-like"/>
    <property type="match status" value="1"/>
</dbReference>
<comment type="caution">
    <text evidence="3">The sequence shown here is derived from an EMBL/GenBank/DDBJ whole genome shotgun (WGS) entry which is preliminary data.</text>
</comment>
<evidence type="ECO:0000256" key="1">
    <source>
        <dbReference type="PROSITE-ProRule" id="PRU00409"/>
    </source>
</evidence>